<name>A0A6J4P180_9ACTN</name>
<organism evidence="2">
    <name type="scientific">uncultured Rubrobacteraceae bacterium</name>
    <dbReference type="NCBI Taxonomy" id="349277"/>
    <lineage>
        <taxon>Bacteria</taxon>
        <taxon>Bacillati</taxon>
        <taxon>Actinomycetota</taxon>
        <taxon>Rubrobacteria</taxon>
        <taxon>Rubrobacterales</taxon>
        <taxon>Rubrobacteraceae</taxon>
        <taxon>environmental samples</taxon>
    </lineage>
</organism>
<reference evidence="2" key="1">
    <citation type="submission" date="2020-02" db="EMBL/GenBank/DDBJ databases">
        <authorList>
            <person name="Meier V. D."/>
        </authorList>
    </citation>
    <scope>NUCLEOTIDE SEQUENCE</scope>
    <source>
        <strain evidence="2">AVDCRST_MAG55</strain>
    </source>
</reference>
<dbReference type="AlphaFoldDB" id="A0A6J4P180"/>
<feature type="region of interest" description="Disordered" evidence="1">
    <location>
        <begin position="1"/>
        <end position="77"/>
    </location>
</feature>
<accession>A0A6J4P180</accession>
<evidence type="ECO:0000256" key="1">
    <source>
        <dbReference type="SAM" id="MobiDB-lite"/>
    </source>
</evidence>
<feature type="compositionally biased region" description="Basic residues" evidence="1">
    <location>
        <begin position="13"/>
        <end position="23"/>
    </location>
</feature>
<protein>
    <submittedName>
        <fullName evidence="2">Uncharacterized MFS-type transporter</fullName>
    </submittedName>
</protein>
<evidence type="ECO:0000313" key="2">
    <source>
        <dbReference type="EMBL" id="CAA9403040.1"/>
    </source>
</evidence>
<feature type="compositionally biased region" description="Basic and acidic residues" evidence="1">
    <location>
        <begin position="24"/>
        <end position="42"/>
    </location>
</feature>
<proteinExistence type="predicted"/>
<sequence>DDLVPVGRDGHDPHRRQARRPLRAKVDHGLWRRRLPAREPPLRGRAGHGLPRRLPQRPGSRRRHALRLRRRRIPRPI</sequence>
<feature type="non-terminal residue" evidence="2">
    <location>
        <position position="77"/>
    </location>
</feature>
<dbReference type="EMBL" id="CADCUZ010000032">
    <property type="protein sequence ID" value="CAA9403040.1"/>
    <property type="molecule type" value="Genomic_DNA"/>
</dbReference>
<feature type="non-terminal residue" evidence="2">
    <location>
        <position position="1"/>
    </location>
</feature>
<feature type="compositionally biased region" description="Basic residues" evidence="1">
    <location>
        <begin position="50"/>
        <end position="77"/>
    </location>
</feature>
<gene>
    <name evidence="2" type="ORF">AVDCRST_MAG55-790</name>
</gene>